<keyword evidence="2" id="KW-1185">Reference proteome</keyword>
<dbReference type="EMBL" id="EU197055">
    <property type="protein sequence ID" value="ABY63138.1"/>
    <property type="molecule type" value="Genomic_DNA"/>
</dbReference>
<accession>B3FJH2</accession>
<sequence>MKAWGIVRFMGSLAMLSKDNITFTDDIYKARQFASREDAMLIASSIKTPTQVQEMDFPEPIRSNFPPPDFFESVPDSMTVNQLIDLLRLEDLTEYFTPVDNITGARQMTGSAIADELTGNIVGRRYQFSFAKCLTDSAANDLAEILQADATWTGYRYIRKRAGFTSYAVLTLVRSNNPIGTNN</sequence>
<protein>
    <submittedName>
        <fullName evidence="1">Uncharacterized protein</fullName>
    </submittedName>
</protein>
<dbReference type="Proteomes" id="UP000002421">
    <property type="component" value="Segment"/>
</dbReference>
<reference evidence="1 2" key="1">
    <citation type="journal article" date="2008" name="Virology">
        <title>Characterization of Pseudomonas chlororaphis myovirus 201varphi2-1 via genomic sequencing, mass spectrometry, and electron microscopy.</title>
        <authorList>
            <person name="Thomas J.A."/>
            <person name="Rolando M.R."/>
            <person name="Carroll C.A."/>
            <person name="Shen P.S."/>
            <person name="Belnap D.M."/>
            <person name="Weintraub S.T."/>
            <person name="Serwer P."/>
            <person name="Hardies S.C."/>
        </authorList>
    </citation>
    <scope>NUCLEOTIDE SEQUENCE</scope>
</reference>
<evidence type="ECO:0000313" key="1">
    <source>
        <dbReference type="EMBL" id="ABY63138.1"/>
    </source>
</evidence>
<dbReference type="RefSeq" id="YP_001957033.1">
    <property type="nucleotide sequence ID" value="NC_010821.1"/>
</dbReference>
<name>B3FJH2_BP201</name>
<evidence type="ECO:0000313" key="2">
    <source>
        <dbReference type="Proteomes" id="UP000002421"/>
    </source>
</evidence>
<organism evidence="1 2">
    <name type="scientific">Pseudomonas phage 201phi2-1</name>
    <name type="common">Pseudomonas chlororaphis phage 201phi2-1</name>
    <dbReference type="NCBI Taxonomy" id="198110"/>
    <lineage>
        <taxon>Viruses</taxon>
        <taxon>Duplodnaviria</taxon>
        <taxon>Heunggongvirae</taxon>
        <taxon>Uroviricota</taxon>
        <taxon>Caudoviricetes</taxon>
        <taxon>Chimalliviridae</taxon>
        <taxon>Serwervirus</taxon>
        <taxon>Serwervirus 201phi21</taxon>
    </lineage>
</organism>
<organismHost>
    <name type="scientific">Pseudomonas chlororaphis</name>
    <dbReference type="NCBI Taxonomy" id="587753"/>
</organismHost>
<dbReference type="KEGG" id="vg:6372383"/>
<proteinExistence type="predicted"/>
<gene>
    <name evidence="1" type="ORF">201phi2-1p312</name>
</gene>